<dbReference type="Proteomes" id="UP000054279">
    <property type="component" value="Unassembled WGS sequence"/>
</dbReference>
<feature type="transmembrane region" description="Helical" evidence="1">
    <location>
        <begin position="12"/>
        <end position="31"/>
    </location>
</feature>
<reference evidence="2 3" key="1">
    <citation type="submission" date="2014-06" db="EMBL/GenBank/DDBJ databases">
        <title>Evolutionary Origins and Diversification of the Mycorrhizal Mutualists.</title>
        <authorList>
            <consortium name="DOE Joint Genome Institute"/>
            <consortium name="Mycorrhizal Genomics Consortium"/>
            <person name="Kohler A."/>
            <person name="Kuo A."/>
            <person name="Nagy L.G."/>
            <person name="Floudas D."/>
            <person name="Copeland A."/>
            <person name="Barry K.W."/>
            <person name="Cichocki N."/>
            <person name="Veneault-Fourrey C."/>
            <person name="LaButti K."/>
            <person name="Lindquist E.A."/>
            <person name="Lipzen A."/>
            <person name="Lundell T."/>
            <person name="Morin E."/>
            <person name="Murat C."/>
            <person name="Riley R."/>
            <person name="Ohm R."/>
            <person name="Sun H."/>
            <person name="Tunlid A."/>
            <person name="Henrissat B."/>
            <person name="Grigoriev I.V."/>
            <person name="Hibbett D.S."/>
            <person name="Martin F."/>
        </authorList>
    </citation>
    <scope>NUCLEOTIDE SEQUENCE [LARGE SCALE GENOMIC DNA]</scope>
    <source>
        <strain evidence="2 3">SS14</strain>
    </source>
</reference>
<feature type="transmembrane region" description="Helical" evidence="1">
    <location>
        <begin position="133"/>
        <end position="154"/>
    </location>
</feature>
<feature type="transmembrane region" description="Helical" evidence="1">
    <location>
        <begin position="216"/>
        <end position="237"/>
    </location>
</feature>
<dbReference type="AlphaFoldDB" id="A0A0C9VKD3"/>
<keyword evidence="3" id="KW-1185">Reference proteome</keyword>
<proteinExistence type="predicted"/>
<dbReference type="EMBL" id="KN837132">
    <property type="protein sequence ID" value="KIJ42132.1"/>
    <property type="molecule type" value="Genomic_DNA"/>
</dbReference>
<organism evidence="2 3">
    <name type="scientific">Sphaerobolus stellatus (strain SS14)</name>
    <dbReference type="NCBI Taxonomy" id="990650"/>
    <lineage>
        <taxon>Eukaryota</taxon>
        <taxon>Fungi</taxon>
        <taxon>Dikarya</taxon>
        <taxon>Basidiomycota</taxon>
        <taxon>Agaricomycotina</taxon>
        <taxon>Agaricomycetes</taxon>
        <taxon>Phallomycetidae</taxon>
        <taxon>Geastrales</taxon>
        <taxon>Sphaerobolaceae</taxon>
        <taxon>Sphaerobolus</taxon>
    </lineage>
</organism>
<keyword evidence="1" id="KW-0812">Transmembrane</keyword>
<feature type="transmembrane region" description="Helical" evidence="1">
    <location>
        <begin position="52"/>
        <end position="78"/>
    </location>
</feature>
<dbReference type="OrthoDB" id="3351617at2759"/>
<sequence length="305" mass="33469">MEPISPELEHSFYVGNAFGSILYGLQLYMSFYSIYLLSHNRNPKHRTPRNIYILYSVSMIILMAFALSANVLMGQLMWIDHRNYPGGPLGYFSAQGAIWFNVLGSAADIFADILSNALLIYRCYIIWNKSLTIIIFPSLLFLGATAMAMMALVQSALPGSSFFVQQAVNYAVPWLSLTCGLNFLVTCLIAGRIIYFGRIGQGAFSNEAARFYTGTVAILIESALPFTLLGIVFAVLLGKGLPEELSFSVIWGIFVAISPQLIILRVAMGRGWTEDTASQFGGNSTVVATDSSSTSSGKNNFYETK</sequence>
<evidence type="ECO:0000313" key="2">
    <source>
        <dbReference type="EMBL" id="KIJ42132.1"/>
    </source>
</evidence>
<evidence type="ECO:0000313" key="3">
    <source>
        <dbReference type="Proteomes" id="UP000054279"/>
    </source>
</evidence>
<name>A0A0C9VKD3_SPHS4</name>
<protein>
    <submittedName>
        <fullName evidence="2">Uncharacterized protein</fullName>
    </submittedName>
</protein>
<accession>A0A0C9VKD3</accession>
<dbReference type="HOGENOM" id="CLU_044614_0_0_1"/>
<feature type="transmembrane region" description="Helical" evidence="1">
    <location>
        <begin position="174"/>
        <end position="195"/>
    </location>
</feature>
<feature type="transmembrane region" description="Helical" evidence="1">
    <location>
        <begin position="98"/>
        <end position="121"/>
    </location>
</feature>
<feature type="transmembrane region" description="Helical" evidence="1">
    <location>
        <begin position="249"/>
        <end position="268"/>
    </location>
</feature>
<keyword evidence="1" id="KW-1133">Transmembrane helix</keyword>
<keyword evidence="1" id="KW-0472">Membrane</keyword>
<gene>
    <name evidence="2" type="ORF">M422DRAFT_171524</name>
</gene>
<evidence type="ECO:0000256" key="1">
    <source>
        <dbReference type="SAM" id="Phobius"/>
    </source>
</evidence>